<organism evidence="9">
    <name type="scientific">marine sediment metagenome</name>
    <dbReference type="NCBI Taxonomy" id="412755"/>
    <lineage>
        <taxon>unclassified sequences</taxon>
        <taxon>metagenomes</taxon>
        <taxon>ecological metagenomes</taxon>
    </lineage>
</organism>
<keyword evidence="2" id="KW-0436">Ligase</keyword>
<dbReference type="PANTHER" id="PTHR43097:SF5">
    <property type="entry name" value="GLUTAMATE--TRNA LIGASE"/>
    <property type="match status" value="1"/>
</dbReference>
<keyword evidence="4" id="KW-0067">ATP-binding</keyword>
<sequence length="261" mass="30441">GEFADGSRVLRAKIDISSPNLNMRDPVLYRILRATHHRTGDKWCIYPMYDYAHPLEDYYEKITHSVCTLEFEDHRPLYDWVLNALDLPDPPQQIEFARLNLTNTLMSKRKLLKLVEEDCVAGWDDPRMPTIAGLRRRGFTPEAIRNFCERIGVAKTNSVVDVRFLEHCIREDLNIRTHRVMGVLRPLKLVIDNYPGDIVEEMESENNPEDTTAGNRKIPFSRILYIEREDFCEDPPKKYFRLAPGREARLKNAYIIKCGGF</sequence>
<dbReference type="InterPro" id="IPR014729">
    <property type="entry name" value="Rossmann-like_a/b/a_fold"/>
</dbReference>
<evidence type="ECO:0000256" key="1">
    <source>
        <dbReference type="ARBA" id="ARBA00022490"/>
    </source>
</evidence>
<dbReference type="SUPFAM" id="SSF50715">
    <property type="entry name" value="Ribosomal protein L25-like"/>
    <property type="match status" value="1"/>
</dbReference>
<proteinExistence type="predicted"/>
<dbReference type="InterPro" id="IPR011035">
    <property type="entry name" value="Ribosomal_bL25/Gln-tRNA_synth"/>
</dbReference>
<dbReference type="GO" id="GO:0006425">
    <property type="term" value="P:glutaminyl-tRNA aminoacylation"/>
    <property type="evidence" value="ECO:0007669"/>
    <property type="project" value="TreeGrafter"/>
</dbReference>
<evidence type="ECO:0000256" key="6">
    <source>
        <dbReference type="ARBA" id="ARBA00023146"/>
    </source>
</evidence>
<evidence type="ECO:0000259" key="7">
    <source>
        <dbReference type="Pfam" id="PF00749"/>
    </source>
</evidence>
<evidence type="ECO:0000256" key="3">
    <source>
        <dbReference type="ARBA" id="ARBA00022741"/>
    </source>
</evidence>
<comment type="caution">
    <text evidence="9">The sequence shown here is derived from an EMBL/GenBank/DDBJ whole genome shotgun (WGS) entry which is preliminary data.</text>
</comment>
<dbReference type="InterPro" id="IPR020056">
    <property type="entry name" value="Rbsml_bL25/Gln-tRNA_synth_N"/>
</dbReference>
<feature type="non-terminal residue" evidence="9">
    <location>
        <position position="1"/>
    </location>
</feature>
<gene>
    <name evidence="9" type="ORF">S06H3_44604</name>
</gene>
<accession>X1QCH6</accession>
<keyword evidence="1" id="KW-0963">Cytoplasm</keyword>
<feature type="domain" description="Glutamyl/glutaminyl-tRNA synthetase class Ib anti-codon binding" evidence="8">
    <location>
        <begin position="178"/>
        <end position="260"/>
    </location>
</feature>
<dbReference type="Gene3D" id="2.40.240.10">
    <property type="entry name" value="Ribosomal Protein L25, Chain P"/>
    <property type="match status" value="1"/>
</dbReference>
<dbReference type="GO" id="GO:0005829">
    <property type="term" value="C:cytosol"/>
    <property type="evidence" value="ECO:0007669"/>
    <property type="project" value="TreeGrafter"/>
</dbReference>
<dbReference type="Pfam" id="PF00749">
    <property type="entry name" value="tRNA-synt_1c"/>
    <property type="match status" value="1"/>
</dbReference>
<evidence type="ECO:0008006" key="10">
    <source>
        <dbReference type="Google" id="ProtNLM"/>
    </source>
</evidence>
<dbReference type="Pfam" id="PF03950">
    <property type="entry name" value="tRNA-synt_1c_C"/>
    <property type="match status" value="1"/>
</dbReference>
<evidence type="ECO:0000313" key="9">
    <source>
        <dbReference type="EMBL" id="GAI40954.1"/>
    </source>
</evidence>
<dbReference type="InterPro" id="IPR020058">
    <property type="entry name" value="Glu/Gln-tRNA-synth_Ib_cat-dom"/>
</dbReference>
<dbReference type="InterPro" id="IPR050132">
    <property type="entry name" value="Gln/Glu-tRNA_Ligase"/>
</dbReference>
<dbReference type="FunFam" id="1.10.1160.10:FF:000001">
    <property type="entry name" value="Glutamine--tRNA ligase"/>
    <property type="match status" value="1"/>
</dbReference>
<dbReference type="GO" id="GO:0004819">
    <property type="term" value="F:glutamine-tRNA ligase activity"/>
    <property type="evidence" value="ECO:0007669"/>
    <property type="project" value="TreeGrafter"/>
</dbReference>
<name>X1QCH6_9ZZZZ</name>
<dbReference type="EMBL" id="BARV01027762">
    <property type="protein sequence ID" value="GAI40954.1"/>
    <property type="molecule type" value="Genomic_DNA"/>
</dbReference>
<dbReference type="AlphaFoldDB" id="X1QCH6"/>
<feature type="non-terminal residue" evidence="9">
    <location>
        <position position="261"/>
    </location>
</feature>
<dbReference type="Gene3D" id="3.40.50.620">
    <property type="entry name" value="HUPs"/>
    <property type="match status" value="1"/>
</dbReference>
<dbReference type="GO" id="GO:0005524">
    <property type="term" value="F:ATP binding"/>
    <property type="evidence" value="ECO:0007669"/>
    <property type="project" value="UniProtKB-KW"/>
</dbReference>
<dbReference type="PANTHER" id="PTHR43097">
    <property type="entry name" value="GLUTAMINE-TRNA LIGASE"/>
    <property type="match status" value="1"/>
</dbReference>
<keyword evidence="5" id="KW-0648">Protein biosynthesis</keyword>
<reference evidence="9" key="1">
    <citation type="journal article" date="2014" name="Front. Microbiol.">
        <title>High frequency of phylogenetically diverse reductive dehalogenase-homologous genes in deep subseafloor sedimentary metagenomes.</title>
        <authorList>
            <person name="Kawai M."/>
            <person name="Futagami T."/>
            <person name="Toyoda A."/>
            <person name="Takaki Y."/>
            <person name="Nishi S."/>
            <person name="Hori S."/>
            <person name="Arai W."/>
            <person name="Tsubouchi T."/>
            <person name="Morono Y."/>
            <person name="Uchiyama I."/>
            <person name="Ito T."/>
            <person name="Fujiyama A."/>
            <person name="Inagaki F."/>
            <person name="Takami H."/>
        </authorList>
    </citation>
    <scope>NUCLEOTIDE SEQUENCE</scope>
    <source>
        <strain evidence="9">Expedition CK06-06</strain>
    </source>
</reference>
<dbReference type="InterPro" id="IPR020059">
    <property type="entry name" value="Glu/Gln-tRNA-synth_Ib_codon-bd"/>
</dbReference>
<evidence type="ECO:0000256" key="4">
    <source>
        <dbReference type="ARBA" id="ARBA00022840"/>
    </source>
</evidence>
<evidence type="ECO:0000256" key="5">
    <source>
        <dbReference type="ARBA" id="ARBA00022917"/>
    </source>
</evidence>
<keyword evidence="6" id="KW-0030">Aminoacyl-tRNA synthetase</keyword>
<evidence type="ECO:0000259" key="8">
    <source>
        <dbReference type="Pfam" id="PF03950"/>
    </source>
</evidence>
<protein>
    <recommendedName>
        <fullName evidence="10">Glutamyl/glutaminyl-tRNA synthetase class Ib catalytic domain-containing protein</fullName>
    </recommendedName>
</protein>
<evidence type="ECO:0000256" key="2">
    <source>
        <dbReference type="ARBA" id="ARBA00022598"/>
    </source>
</evidence>
<dbReference type="SUPFAM" id="SSF52374">
    <property type="entry name" value="Nucleotidylyl transferase"/>
    <property type="match status" value="1"/>
</dbReference>
<feature type="domain" description="Glutamyl/glutaminyl-tRNA synthetase class Ib catalytic" evidence="7">
    <location>
        <begin position="2"/>
        <end position="174"/>
    </location>
</feature>
<keyword evidence="3" id="KW-0547">Nucleotide-binding</keyword>